<dbReference type="GO" id="GO:0005886">
    <property type="term" value="C:plasma membrane"/>
    <property type="evidence" value="ECO:0007669"/>
    <property type="project" value="TreeGrafter"/>
</dbReference>
<dbReference type="PROSITE" id="PS50109">
    <property type="entry name" value="HIS_KIN"/>
    <property type="match status" value="1"/>
</dbReference>
<evidence type="ECO:0000259" key="11">
    <source>
        <dbReference type="PROSITE" id="PS50109"/>
    </source>
</evidence>
<dbReference type="InterPro" id="IPR036097">
    <property type="entry name" value="HisK_dim/P_sf"/>
</dbReference>
<evidence type="ECO:0000256" key="5">
    <source>
        <dbReference type="ARBA" id="ARBA00022679"/>
    </source>
</evidence>
<organism evidence="12 13">
    <name type="scientific">Marinomonas spartinae</name>
    <dbReference type="NCBI Taxonomy" id="1792290"/>
    <lineage>
        <taxon>Bacteria</taxon>
        <taxon>Pseudomonadati</taxon>
        <taxon>Pseudomonadota</taxon>
        <taxon>Gammaproteobacteria</taxon>
        <taxon>Oceanospirillales</taxon>
        <taxon>Oceanospirillaceae</taxon>
        <taxon>Marinomonas</taxon>
    </lineage>
</organism>
<dbReference type="PANTHER" id="PTHR45436:SF1">
    <property type="entry name" value="SENSOR PROTEIN QSEC"/>
    <property type="match status" value="1"/>
</dbReference>
<name>A0A1A8T1D1_9GAMM</name>
<feature type="domain" description="Histidine kinase" evidence="11">
    <location>
        <begin position="248"/>
        <end position="460"/>
    </location>
</feature>
<feature type="transmembrane region" description="Helical" evidence="10">
    <location>
        <begin position="165"/>
        <end position="186"/>
    </location>
</feature>
<dbReference type="RefSeq" id="WP_067011690.1">
    <property type="nucleotide sequence ID" value="NZ_FLOB01000001.1"/>
</dbReference>
<comment type="subcellular location">
    <subcellularLocation>
        <location evidence="2">Membrane</location>
    </subcellularLocation>
</comment>
<evidence type="ECO:0000256" key="6">
    <source>
        <dbReference type="ARBA" id="ARBA00022692"/>
    </source>
</evidence>
<dbReference type="InterPro" id="IPR005467">
    <property type="entry name" value="His_kinase_dom"/>
</dbReference>
<reference evidence="12 13" key="1">
    <citation type="submission" date="2016-06" db="EMBL/GenBank/DDBJ databases">
        <authorList>
            <person name="Kjaerup R.B."/>
            <person name="Dalgaard T.S."/>
            <person name="Juul-Madsen H.R."/>
        </authorList>
    </citation>
    <scope>NUCLEOTIDE SEQUENCE [LARGE SCALE GENOMIC DNA]</scope>
    <source>
        <strain evidence="12 13">CECT 8886</strain>
    </source>
</reference>
<dbReference type="PANTHER" id="PTHR45436">
    <property type="entry name" value="SENSOR HISTIDINE KINASE YKOH"/>
    <property type="match status" value="1"/>
</dbReference>
<evidence type="ECO:0000256" key="10">
    <source>
        <dbReference type="SAM" id="Phobius"/>
    </source>
</evidence>
<accession>A0A1A8T1D1</accession>
<evidence type="ECO:0000256" key="2">
    <source>
        <dbReference type="ARBA" id="ARBA00004370"/>
    </source>
</evidence>
<dbReference type="Gene3D" id="3.30.565.10">
    <property type="entry name" value="Histidine kinase-like ATPase, C-terminal domain"/>
    <property type="match status" value="1"/>
</dbReference>
<keyword evidence="7" id="KW-0418">Kinase</keyword>
<keyword evidence="13" id="KW-1185">Reference proteome</keyword>
<dbReference type="EMBL" id="FLOB01000001">
    <property type="protein sequence ID" value="SBS24989.1"/>
    <property type="molecule type" value="Genomic_DNA"/>
</dbReference>
<proteinExistence type="predicted"/>
<evidence type="ECO:0000313" key="12">
    <source>
        <dbReference type="EMBL" id="SBS24989.1"/>
    </source>
</evidence>
<comment type="catalytic activity">
    <reaction evidence="1">
        <text>ATP + protein L-histidine = ADP + protein N-phospho-L-histidine.</text>
        <dbReference type="EC" id="2.7.13.3"/>
    </reaction>
</comment>
<dbReference type="InterPro" id="IPR003661">
    <property type="entry name" value="HisK_dim/P_dom"/>
</dbReference>
<evidence type="ECO:0000256" key="1">
    <source>
        <dbReference type="ARBA" id="ARBA00000085"/>
    </source>
</evidence>
<keyword evidence="4" id="KW-0597">Phosphoprotein</keyword>
<dbReference type="STRING" id="1792290.MSP8886_00136"/>
<dbReference type="InterPro" id="IPR003594">
    <property type="entry name" value="HATPase_dom"/>
</dbReference>
<evidence type="ECO:0000256" key="8">
    <source>
        <dbReference type="ARBA" id="ARBA00022989"/>
    </source>
</evidence>
<dbReference type="GO" id="GO:0000155">
    <property type="term" value="F:phosphorelay sensor kinase activity"/>
    <property type="evidence" value="ECO:0007669"/>
    <property type="project" value="InterPro"/>
</dbReference>
<evidence type="ECO:0000256" key="9">
    <source>
        <dbReference type="ARBA" id="ARBA00023136"/>
    </source>
</evidence>
<dbReference type="InterPro" id="IPR050428">
    <property type="entry name" value="TCS_sensor_his_kinase"/>
</dbReference>
<dbReference type="SUPFAM" id="SSF55874">
    <property type="entry name" value="ATPase domain of HSP90 chaperone/DNA topoisomerase II/histidine kinase"/>
    <property type="match status" value="1"/>
</dbReference>
<protein>
    <recommendedName>
        <fullName evidence="3">histidine kinase</fullName>
        <ecNumber evidence="3">2.7.13.3</ecNumber>
    </recommendedName>
</protein>
<dbReference type="EC" id="2.7.13.3" evidence="3"/>
<dbReference type="Pfam" id="PF02518">
    <property type="entry name" value="HATPase_c"/>
    <property type="match status" value="1"/>
</dbReference>
<dbReference type="InterPro" id="IPR013727">
    <property type="entry name" value="2CSK_N"/>
</dbReference>
<dbReference type="SUPFAM" id="SSF47384">
    <property type="entry name" value="Homodimeric domain of signal transducing histidine kinase"/>
    <property type="match status" value="1"/>
</dbReference>
<keyword evidence="5 12" id="KW-0808">Transferase</keyword>
<dbReference type="InterPro" id="IPR036890">
    <property type="entry name" value="HATPase_C_sf"/>
</dbReference>
<gene>
    <name evidence="12" type="primary">basS_1</name>
    <name evidence="12" type="ORF">MSP8886_00136</name>
</gene>
<dbReference type="SMART" id="SM00387">
    <property type="entry name" value="HATPase_c"/>
    <property type="match status" value="1"/>
</dbReference>
<dbReference type="OrthoDB" id="9809766at2"/>
<dbReference type="PRINTS" id="PR00344">
    <property type="entry name" value="BCTRLSENSOR"/>
</dbReference>
<keyword evidence="6 10" id="KW-0812">Transmembrane</keyword>
<evidence type="ECO:0000256" key="4">
    <source>
        <dbReference type="ARBA" id="ARBA00022553"/>
    </source>
</evidence>
<keyword evidence="9 10" id="KW-0472">Membrane</keyword>
<keyword evidence="8 10" id="KW-1133">Transmembrane helix</keyword>
<sequence length="461" mass="51929">MSMISTSYSLRRRMLVRSALLLLIVFVLLSIGAWHYAKQAANYSYDRLLRSASLSMLEGVHVTGANVDIDIPYASFEMMQLSSEDKVFYRVQGPQGNFITGYENFPLPNQSLGKERTLFYDANYLSEHIRVVMQRKWLSEPEVSGWVSVYLGQTLNARDQMRNDILVRSLATLLGIMLLVLFVLWWSINRALEPLSTISKSLFTQTSFSETPLDKTSIQEVAPLVDAINEYQTRLASNLDGMKTFIADASHQIRTVQSATQAQLDIASQSQDLSQLPAHLGRIREEHLRLTRLTNQLLSHAMVVHRGDTRIVEDVNMESLVKQLLTECVRDYAHTEIEFSYHCDGRIGSVQGDWIALKEAFRNLLENSLVYGPAKNQIDVSLTQEAGHVNVIIDDQGPGIPQTQREQAVQRFKRLTTRKEGSGLGLAIVSSVVESHEGRFFLEDSPLGGLRARVQLRVGES</sequence>
<dbReference type="InterPro" id="IPR004358">
    <property type="entry name" value="Sig_transdc_His_kin-like_C"/>
</dbReference>
<dbReference type="Gene3D" id="1.10.287.130">
    <property type="match status" value="1"/>
</dbReference>
<evidence type="ECO:0000313" key="13">
    <source>
        <dbReference type="Proteomes" id="UP000092544"/>
    </source>
</evidence>
<evidence type="ECO:0000256" key="3">
    <source>
        <dbReference type="ARBA" id="ARBA00012438"/>
    </source>
</evidence>
<dbReference type="Pfam" id="PF08521">
    <property type="entry name" value="2CSK_N"/>
    <property type="match status" value="1"/>
</dbReference>
<dbReference type="AlphaFoldDB" id="A0A1A8T1D1"/>
<evidence type="ECO:0000256" key="7">
    <source>
        <dbReference type="ARBA" id="ARBA00022777"/>
    </source>
</evidence>
<dbReference type="Proteomes" id="UP000092544">
    <property type="component" value="Unassembled WGS sequence"/>
</dbReference>
<dbReference type="CDD" id="cd00082">
    <property type="entry name" value="HisKA"/>
    <property type="match status" value="1"/>
</dbReference>